<feature type="compositionally biased region" description="Polar residues" evidence="1">
    <location>
        <begin position="234"/>
        <end position="243"/>
    </location>
</feature>
<evidence type="ECO:0000256" key="1">
    <source>
        <dbReference type="SAM" id="MobiDB-lite"/>
    </source>
</evidence>
<feature type="region of interest" description="Disordered" evidence="1">
    <location>
        <begin position="260"/>
        <end position="351"/>
    </location>
</feature>
<dbReference type="Gene3D" id="1.10.472.30">
    <property type="entry name" value="Transcription elongation factor S-II, central domain"/>
    <property type="match status" value="1"/>
</dbReference>
<feature type="compositionally biased region" description="Basic and acidic residues" evidence="1">
    <location>
        <begin position="574"/>
        <end position="591"/>
    </location>
</feature>
<feature type="region of interest" description="Disordered" evidence="1">
    <location>
        <begin position="189"/>
        <end position="244"/>
    </location>
</feature>
<name>A0ABQ8IC67_9ROSI</name>
<dbReference type="CDD" id="cd21538">
    <property type="entry name" value="SPOC_TFIIS"/>
    <property type="match status" value="1"/>
</dbReference>
<feature type="compositionally biased region" description="Polar residues" evidence="1">
    <location>
        <begin position="286"/>
        <end position="298"/>
    </location>
</feature>
<accession>A0ABQ8IC67</accession>
<evidence type="ECO:0000313" key="3">
    <source>
        <dbReference type="EMBL" id="KAH7574195.1"/>
    </source>
</evidence>
<feature type="region of interest" description="Disordered" evidence="1">
    <location>
        <begin position="555"/>
        <end position="601"/>
    </location>
</feature>
<evidence type="ECO:0000313" key="4">
    <source>
        <dbReference type="Proteomes" id="UP000827721"/>
    </source>
</evidence>
<feature type="region of interest" description="Disordered" evidence="1">
    <location>
        <begin position="1000"/>
        <end position="1048"/>
    </location>
</feature>
<dbReference type="SUPFAM" id="SSF46942">
    <property type="entry name" value="Elongation factor TFIIS domain 2"/>
    <property type="match status" value="1"/>
</dbReference>
<dbReference type="InterPro" id="IPR036575">
    <property type="entry name" value="TFIIS_cen_dom_sf"/>
</dbReference>
<feature type="compositionally biased region" description="Low complexity" evidence="1">
    <location>
        <begin position="1000"/>
        <end position="1009"/>
    </location>
</feature>
<evidence type="ECO:0000259" key="2">
    <source>
        <dbReference type="PROSITE" id="PS51321"/>
    </source>
</evidence>
<feature type="compositionally biased region" description="Basic residues" evidence="1">
    <location>
        <begin position="879"/>
        <end position="892"/>
    </location>
</feature>
<dbReference type="PANTHER" id="PTHR11477">
    <property type="entry name" value="TRANSCRIPTION FACTOR S-II ZINC FINGER DOMAIN-CONTAINING PROTEIN"/>
    <property type="match status" value="1"/>
</dbReference>
<dbReference type="PROSITE" id="PS51321">
    <property type="entry name" value="TFIIS_CENTRAL"/>
    <property type="match status" value="1"/>
</dbReference>
<organism evidence="3 4">
    <name type="scientific">Xanthoceras sorbifolium</name>
    <dbReference type="NCBI Taxonomy" id="99658"/>
    <lineage>
        <taxon>Eukaryota</taxon>
        <taxon>Viridiplantae</taxon>
        <taxon>Streptophyta</taxon>
        <taxon>Embryophyta</taxon>
        <taxon>Tracheophyta</taxon>
        <taxon>Spermatophyta</taxon>
        <taxon>Magnoliopsida</taxon>
        <taxon>eudicotyledons</taxon>
        <taxon>Gunneridae</taxon>
        <taxon>Pentapetalae</taxon>
        <taxon>rosids</taxon>
        <taxon>malvids</taxon>
        <taxon>Sapindales</taxon>
        <taxon>Sapindaceae</taxon>
        <taxon>Xanthoceroideae</taxon>
        <taxon>Xanthoceras</taxon>
    </lineage>
</organism>
<feature type="compositionally biased region" description="Polar residues" evidence="1">
    <location>
        <begin position="327"/>
        <end position="340"/>
    </location>
</feature>
<reference evidence="3 4" key="1">
    <citation type="submission" date="2021-02" db="EMBL/GenBank/DDBJ databases">
        <title>Plant Genome Project.</title>
        <authorList>
            <person name="Zhang R.-G."/>
        </authorList>
    </citation>
    <scope>NUCLEOTIDE SEQUENCE [LARGE SCALE GENOMIC DNA]</scope>
    <source>
        <tissue evidence="3">Leaves</tissue>
    </source>
</reference>
<comment type="caution">
    <text evidence="3">The sequence shown here is derived from an EMBL/GenBank/DDBJ whole genome shotgun (WGS) entry which is preliminary data.</text>
</comment>
<feature type="compositionally biased region" description="Basic and acidic residues" evidence="1">
    <location>
        <begin position="301"/>
        <end position="318"/>
    </location>
</feature>
<dbReference type="Proteomes" id="UP000827721">
    <property type="component" value="Unassembled WGS sequence"/>
</dbReference>
<feature type="region of interest" description="Disordered" evidence="1">
    <location>
        <begin position="639"/>
        <end position="690"/>
    </location>
</feature>
<feature type="compositionally biased region" description="Polar residues" evidence="1">
    <location>
        <begin position="661"/>
        <end position="671"/>
    </location>
</feature>
<dbReference type="EMBL" id="JAFEMO010000003">
    <property type="protein sequence ID" value="KAH7574195.1"/>
    <property type="molecule type" value="Genomic_DNA"/>
</dbReference>
<gene>
    <name evidence="3" type="ORF">JRO89_XS03G0264200</name>
</gene>
<protein>
    <recommendedName>
        <fullName evidence="2">TFIIS central domain-containing protein</fullName>
    </recommendedName>
</protein>
<feature type="compositionally biased region" description="Basic and acidic residues" evidence="1">
    <location>
        <begin position="647"/>
        <end position="660"/>
    </location>
</feature>
<feature type="region of interest" description="Disordered" evidence="1">
    <location>
        <begin position="872"/>
        <end position="986"/>
    </location>
</feature>
<dbReference type="PANTHER" id="PTHR11477:SF20">
    <property type="entry name" value="SPOC DOMAIN _ TRANSCRIPTION ELONGATION FACTOR S-II PROTEIN"/>
    <property type="match status" value="1"/>
</dbReference>
<dbReference type="Pfam" id="PF07500">
    <property type="entry name" value="TFIIS_M"/>
    <property type="match status" value="1"/>
</dbReference>
<feature type="domain" description="TFIIS central" evidence="2">
    <location>
        <begin position="390"/>
        <end position="517"/>
    </location>
</feature>
<keyword evidence="4" id="KW-1185">Reference proteome</keyword>
<dbReference type="Pfam" id="PF07744">
    <property type="entry name" value="SPOC"/>
    <property type="match status" value="1"/>
</dbReference>
<dbReference type="InterPro" id="IPR003618">
    <property type="entry name" value="TFIIS_cen_dom"/>
</dbReference>
<dbReference type="InterPro" id="IPR012921">
    <property type="entry name" value="SPOC_C"/>
</dbReference>
<feature type="compositionally biased region" description="Polar residues" evidence="1">
    <location>
        <begin position="902"/>
        <end position="915"/>
    </location>
</feature>
<dbReference type="SMART" id="SM00510">
    <property type="entry name" value="TFS2M"/>
    <property type="match status" value="1"/>
</dbReference>
<feature type="compositionally biased region" description="Pro residues" evidence="1">
    <location>
        <begin position="1037"/>
        <end position="1047"/>
    </location>
</feature>
<sequence>MSNDLASQQLSMSSNQMGQLEPITNALDSSIQMGLMGSGTTGSLQQMSVSNMQVRPMASGYNDSVPQQMSVSNMQMGILHPMSNTFGSQMLSTTNQQTGQMEPHTYNLAAQQFFLANKQRGEIGTMSNNVVLQQLSSFNKRKAMMEPMPNYSVPQKSSISNKRVAQAEHRPWLQQSSAADKRAAQVQFMPNSPGSQHLLAPNKKVVKKESVPSKSGPLKQSLPKIHNAHMQPSVKGQTESFGSVRSKMRESLAAALALVSQEQENPSNAEKDSQNEPANSPGKILENSQPARSASTASDALEPKSGESKGRLPSKEDSSAPMCLDGQSASHENFANGNTTDDTRTSKSDGQSFHYTTLLPDEDVPFGDNFFARDELLQGNGLAWVLEPIVAVEEKKEIPTAIRQDLGNLKVGGDGDGQEQPSDRSPEIVAFEIEAELFKLFGGVNKKYKEKGRSLLFNLKDRSNPELRERVMSGEISPHRLCSMTAEELASKELSEWRMAKAEEFAQMVVLPDSDGDMRRLVKKTHKGEFQVEVEQVDTASADVSVGASSLVRASSKVNEKETPPPSNVDGMEDESRTTAADKKSNIKDEESPCTITISSNEGTDLMQGLMVDNELKDADFLPPIVSLDEFMESLNSEPPFENLPVDADKSALVSDKDDSVSGSESKSPVQSAPDPETTPSKPDNDENADVMNTKLDADMKPGNSPVKSETVPSAIASMGELVWDGRLQLNISSTVPVVGVYKSGEKTSTKEWANFMEIKGRVRLDAFEKFLQELPMSRSRAVMIVHFVGKEASPKSEHGNMSEVAESYVSDGRVGFAEPGPGFELYFCPPHKRSIDMLGKILPIGQLEALNAIDNGLIGVVVWRKAQLTSTISPNSTSHHKHSSKKQHFTSRRQYQDKDTNMNVNRTSKSSAASNGRPPVFSKQPTHMDDHDDDLDDDVPPGFGPGAGRDDDDLPEFNFAGGSTHNSQRGPRVAPLHSHPQTPSRPVDQIRELIFKYGQTQTQPQGPTSSDKRGVGVAMQPWNDDDDDDIPEWQPQAPPQHQPPPHAVHGFQRPHSHMVNQQQQIGLMQSHQQQYPPTAVTVMQGHGQQNVAHTWAQGQGTHWVPPPVSQPPVCQPSGPQYYGQPGVVWRQDAPKSRGF</sequence>
<proteinExistence type="predicted"/>